<dbReference type="PANTHER" id="PTHR43731:SF26">
    <property type="entry name" value="RHOMBOID-LIKE PROTEIN 10, CHLOROPLASTIC"/>
    <property type="match status" value="1"/>
</dbReference>
<dbReference type="GO" id="GO:0004252">
    <property type="term" value="F:serine-type endopeptidase activity"/>
    <property type="evidence" value="ECO:0007669"/>
    <property type="project" value="InterPro"/>
</dbReference>
<evidence type="ECO:0000256" key="6">
    <source>
        <dbReference type="SAM" id="SignalP"/>
    </source>
</evidence>
<dbReference type="SUPFAM" id="SSF144091">
    <property type="entry name" value="Rhomboid-like"/>
    <property type="match status" value="1"/>
</dbReference>
<gene>
    <name evidence="8" type="ORF">PTTT1_LOCUS24739</name>
</gene>
<evidence type="ECO:0000256" key="4">
    <source>
        <dbReference type="ARBA" id="ARBA00023136"/>
    </source>
</evidence>
<feature type="compositionally biased region" description="Polar residues" evidence="5">
    <location>
        <begin position="319"/>
        <end position="333"/>
    </location>
</feature>
<evidence type="ECO:0000256" key="1">
    <source>
        <dbReference type="ARBA" id="ARBA00004141"/>
    </source>
</evidence>
<dbReference type="PROSITE" id="PS51257">
    <property type="entry name" value="PROKAR_LIPOPROTEIN"/>
    <property type="match status" value="1"/>
</dbReference>
<reference evidence="8" key="1">
    <citation type="submission" date="2022-02" db="EMBL/GenBank/DDBJ databases">
        <authorList>
            <person name="Giguere J D."/>
        </authorList>
    </citation>
    <scope>NUCLEOTIDE SEQUENCE</scope>
    <source>
        <strain evidence="8">CCAP 1055/1</strain>
    </source>
</reference>
<evidence type="ECO:0000256" key="2">
    <source>
        <dbReference type="ARBA" id="ARBA00022692"/>
    </source>
</evidence>
<keyword evidence="6" id="KW-0732">Signal</keyword>
<evidence type="ECO:0000256" key="5">
    <source>
        <dbReference type="SAM" id="MobiDB-lite"/>
    </source>
</evidence>
<dbReference type="InterPro" id="IPR035952">
    <property type="entry name" value="Rhomboid-like_sf"/>
</dbReference>
<organism evidence="8">
    <name type="scientific">Phaeodactylum tricornutum</name>
    <name type="common">Diatom</name>
    <dbReference type="NCBI Taxonomy" id="2850"/>
    <lineage>
        <taxon>Eukaryota</taxon>
        <taxon>Sar</taxon>
        <taxon>Stramenopiles</taxon>
        <taxon>Ochrophyta</taxon>
        <taxon>Bacillariophyta</taxon>
        <taxon>Bacillariophyceae</taxon>
        <taxon>Bacillariophycidae</taxon>
        <taxon>Naviculales</taxon>
        <taxon>Phaeodactylaceae</taxon>
        <taxon>Phaeodactylum</taxon>
    </lineage>
</organism>
<dbReference type="Proteomes" id="UP000836788">
    <property type="component" value="Chromosome 2"/>
</dbReference>
<dbReference type="PANTHER" id="PTHR43731">
    <property type="entry name" value="RHOMBOID PROTEASE"/>
    <property type="match status" value="1"/>
</dbReference>
<evidence type="ECO:0000313" key="8">
    <source>
        <dbReference type="EMBL" id="CAG9284054.1"/>
    </source>
</evidence>
<proteinExistence type="predicted"/>
<dbReference type="Gene3D" id="1.20.1540.10">
    <property type="entry name" value="Rhomboid-like"/>
    <property type="match status" value="1"/>
</dbReference>
<accession>A0A8J9S7N8</accession>
<comment type="subcellular location">
    <subcellularLocation>
        <location evidence="1">Membrane</location>
        <topology evidence="1">Multi-pass membrane protein</topology>
    </subcellularLocation>
</comment>
<feature type="signal peptide" evidence="6">
    <location>
        <begin position="1"/>
        <end position="19"/>
    </location>
</feature>
<name>A0A8J9S7N8_PHATR</name>
<dbReference type="InterPro" id="IPR050925">
    <property type="entry name" value="Rhomboid_protease_S54"/>
</dbReference>
<dbReference type="GO" id="GO:0016020">
    <property type="term" value="C:membrane"/>
    <property type="evidence" value="ECO:0007669"/>
    <property type="project" value="UniProtKB-SubCell"/>
</dbReference>
<keyword evidence="3" id="KW-1133">Transmembrane helix</keyword>
<keyword evidence="2" id="KW-0812">Transmembrane</keyword>
<evidence type="ECO:0000259" key="7">
    <source>
        <dbReference type="Pfam" id="PF01694"/>
    </source>
</evidence>
<protein>
    <recommendedName>
        <fullName evidence="7">Peptidase S54 rhomboid domain-containing protein</fullName>
    </recommendedName>
</protein>
<sequence length="342" mass="38507">MCFRSAVLFLLALLSSCDAQDPLHLSARPWRKYPTSPDRSHFSRSRPIPHAYGDLSAHFLDNEEIKTDRRARRWQVNLKTRNIGRLSWSSRIIWTNIATFAAQAWKPSFTQWGIKVSEKILRGEELYRLITPVFLHGGFGHIFTNMISLSRVGPDVERLFGSGRFLTTYMVSGMTGNLLSAYMSPNPGLGASGAVFGVVGAYYVFLTRNEWLLGPAGQSVTSSITQTMLFNIFLGALNPVIDNWAHLGGALGGAAMGYYFGPRLYLVELPEGGRIVMDRPIARLPRNIESIPGNLAGQIKRITRRMQVERYKTEMPTRPWQQRQQHMRQTAPNRSIKPGPVD</sequence>
<dbReference type="Pfam" id="PF01694">
    <property type="entry name" value="Rhomboid"/>
    <property type="match status" value="1"/>
</dbReference>
<evidence type="ECO:0000256" key="3">
    <source>
        <dbReference type="ARBA" id="ARBA00022989"/>
    </source>
</evidence>
<keyword evidence="4" id="KW-0472">Membrane</keyword>
<dbReference type="InterPro" id="IPR022764">
    <property type="entry name" value="Peptidase_S54_rhomboid_dom"/>
</dbReference>
<feature type="domain" description="Peptidase S54 rhomboid" evidence="7">
    <location>
        <begin position="124"/>
        <end position="262"/>
    </location>
</feature>
<dbReference type="EMBL" id="OU594943">
    <property type="protein sequence ID" value="CAG9284054.1"/>
    <property type="molecule type" value="Genomic_DNA"/>
</dbReference>
<dbReference type="AlphaFoldDB" id="A0A8J9S7N8"/>
<feature type="region of interest" description="Disordered" evidence="5">
    <location>
        <begin position="312"/>
        <end position="342"/>
    </location>
</feature>
<feature type="chain" id="PRO_5035473679" description="Peptidase S54 rhomboid domain-containing protein" evidence="6">
    <location>
        <begin position="20"/>
        <end position="342"/>
    </location>
</feature>